<dbReference type="Proteomes" id="UP000015105">
    <property type="component" value="Chromosome 5D"/>
</dbReference>
<evidence type="ECO:0000313" key="2">
    <source>
        <dbReference type="Proteomes" id="UP000015105"/>
    </source>
</evidence>
<organism evidence="1 2">
    <name type="scientific">Aegilops tauschii subsp. strangulata</name>
    <name type="common">Goatgrass</name>
    <dbReference type="NCBI Taxonomy" id="200361"/>
    <lineage>
        <taxon>Eukaryota</taxon>
        <taxon>Viridiplantae</taxon>
        <taxon>Streptophyta</taxon>
        <taxon>Embryophyta</taxon>
        <taxon>Tracheophyta</taxon>
        <taxon>Spermatophyta</taxon>
        <taxon>Magnoliopsida</taxon>
        <taxon>Liliopsida</taxon>
        <taxon>Poales</taxon>
        <taxon>Poaceae</taxon>
        <taxon>BOP clade</taxon>
        <taxon>Pooideae</taxon>
        <taxon>Triticodae</taxon>
        <taxon>Triticeae</taxon>
        <taxon>Triticinae</taxon>
        <taxon>Aegilops</taxon>
    </lineage>
</organism>
<dbReference type="EnsemblPlants" id="AET5Gv20386600.15">
    <property type="protein sequence ID" value="AET5Gv20386600.15"/>
    <property type="gene ID" value="AET5Gv20386600"/>
</dbReference>
<reference evidence="2" key="2">
    <citation type="journal article" date="2017" name="Nat. Plants">
        <title>The Aegilops tauschii genome reveals multiple impacts of transposons.</title>
        <authorList>
            <person name="Zhao G."/>
            <person name="Zou C."/>
            <person name="Li K."/>
            <person name="Wang K."/>
            <person name="Li T."/>
            <person name="Gao L."/>
            <person name="Zhang X."/>
            <person name="Wang H."/>
            <person name="Yang Z."/>
            <person name="Liu X."/>
            <person name="Jiang W."/>
            <person name="Mao L."/>
            <person name="Kong X."/>
            <person name="Jiao Y."/>
            <person name="Jia J."/>
        </authorList>
    </citation>
    <scope>NUCLEOTIDE SEQUENCE [LARGE SCALE GENOMIC DNA]</scope>
    <source>
        <strain evidence="2">cv. AL8/78</strain>
    </source>
</reference>
<name>A0A453KDU2_AEGTS</name>
<protein>
    <submittedName>
        <fullName evidence="1">Uncharacterized protein</fullName>
    </submittedName>
</protein>
<accession>A0A453KDU2</accession>
<dbReference type="Gramene" id="AET5Gv20386600.15">
    <property type="protein sequence ID" value="AET5Gv20386600.15"/>
    <property type="gene ID" value="AET5Gv20386600"/>
</dbReference>
<reference evidence="1" key="5">
    <citation type="journal article" date="2021" name="G3 (Bethesda)">
        <title>Aegilops tauschii genome assembly Aet v5.0 features greater sequence contiguity and improved annotation.</title>
        <authorList>
            <person name="Wang L."/>
            <person name="Zhu T."/>
            <person name="Rodriguez J.C."/>
            <person name="Deal K.R."/>
            <person name="Dubcovsky J."/>
            <person name="McGuire P.E."/>
            <person name="Lux T."/>
            <person name="Spannagl M."/>
            <person name="Mayer K.F.X."/>
            <person name="Baldrich P."/>
            <person name="Meyers B.C."/>
            <person name="Huo N."/>
            <person name="Gu Y.Q."/>
            <person name="Zhou H."/>
            <person name="Devos K.M."/>
            <person name="Bennetzen J.L."/>
            <person name="Unver T."/>
            <person name="Budak H."/>
            <person name="Gulick P.J."/>
            <person name="Galiba G."/>
            <person name="Kalapos B."/>
            <person name="Nelson D.R."/>
            <person name="Li P."/>
            <person name="You F.M."/>
            <person name="Luo M.C."/>
            <person name="Dvorak J."/>
        </authorList>
    </citation>
    <scope>NUCLEOTIDE SEQUENCE [LARGE SCALE GENOMIC DNA]</scope>
    <source>
        <strain evidence="1">cv. AL8/78</strain>
    </source>
</reference>
<reference evidence="1" key="3">
    <citation type="journal article" date="2017" name="Nature">
        <title>Genome sequence of the progenitor of the wheat D genome Aegilops tauschii.</title>
        <authorList>
            <person name="Luo M.C."/>
            <person name="Gu Y.Q."/>
            <person name="Puiu D."/>
            <person name="Wang H."/>
            <person name="Twardziok S.O."/>
            <person name="Deal K.R."/>
            <person name="Huo N."/>
            <person name="Zhu T."/>
            <person name="Wang L."/>
            <person name="Wang Y."/>
            <person name="McGuire P.E."/>
            <person name="Liu S."/>
            <person name="Long H."/>
            <person name="Ramasamy R.K."/>
            <person name="Rodriguez J.C."/>
            <person name="Van S.L."/>
            <person name="Yuan L."/>
            <person name="Wang Z."/>
            <person name="Xia Z."/>
            <person name="Xiao L."/>
            <person name="Anderson O.D."/>
            <person name="Ouyang S."/>
            <person name="Liang Y."/>
            <person name="Zimin A.V."/>
            <person name="Pertea G."/>
            <person name="Qi P."/>
            <person name="Bennetzen J.L."/>
            <person name="Dai X."/>
            <person name="Dawson M.W."/>
            <person name="Muller H.G."/>
            <person name="Kugler K."/>
            <person name="Rivarola-Duarte L."/>
            <person name="Spannagl M."/>
            <person name="Mayer K.F.X."/>
            <person name="Lu F.H."/>
            <person name="Bevan M.W."/>
            <person name="Leroy P."/>
            <person name="Li P."/>
            <person name="You F.M."/>
            <person name="Sun Q."/>
            <person name="Liu Z."/>
            <person name="Lyons E."/>
            <person name="Wicker T."/>
            <person name="Salzberg S.L."/>
            <person name="Devos K.M."/>
            <person name="Dvorak J."/>
        </authorList>
    </citation>
    <scope>NUCLEOTIDE SEQUENCE [LARGE SCALE GENOMIC DNA]</scope>
    <source>
        <strain evidence="1">cv. AL8/78</strain>
    </source>
</reference>
<reference evidence="1" key="4">
    <citation type="submission" date="2019-03" db="UniProtKB">
        <authorList>
            <consortium name="EnsemblPlants"/>
        </authorList>
    </citation>
    <scope>IDENTIFICATION</scope>
</reference>
<reference evidence="2" key="1">
    <citation type="journal article" date="2014" name="Science">
        <title>Ancient hybridizations among the ancestral genomes of bread wheat.</title>
        <authorList>
            <consortium name="International Wheat Genome Sequencing Consortium,"/>
            <person name="Marcussen T."/>
            <person name="Sandve S.R."/>
            <person name="Heier L."/>
            <person name="Spannagl M."/>
            <person name="Pfeifer M."/>
            <person name="Jakobsen K.S."/>
            <person name="Wulff B.B."/>
            <person name="Steuernagel B."/>
            <person name="Mayer K.F."/>
            <person name="Olsen O.A."/>
        </authorList>
    </citation>
    <scope>NUCLEOTIDE SEQUENCE [LARGE SCALE GENOMIC DNA]</scope>
    <source>
        <strain evidence="2">cv. AL8/78</strain>
    </source>
</reference>
<dbReference type="AlphaFoldDB" id="A0A453KDU2"/>
<keyword evidence="2" id="KW-1185">Reference proteome</keyword>
<sequence length="148" mass="15924">GPSDLGSAVAAWRAWWLGRRHVWFALRTDLIWPVRPAQCAAAQIGGDPCTRCLMEVPRADPGENLVLGLMPRPALAALFCVITFLKASPWRSSRPLSATSRGNPRSVDQMTAARWCRFLLGGVILGGVHGIEGPVGGFFGGAMLHPTH</sequence>
<evidence type="ECO:0000313" key="1">
    <source>
        <dbReference type="EnsemblPlants" id="AET5Gv20386600.15"/>
    </source>
</evidence>
<proteinExistence type="predicted"/>